<keyword evidence="11" id="KW-1185">Reference proteome</keyword>
<dbReference type="GO" id="GO:0071038">
    <property type="term" value="P:TRAMP-dependent tRNA surveillance pathway"/>
    <property type="evidence" value="ECO:0007669"/>
    <property type="project" value="TreeGrafter"/>
</dbReference>
<dbReference type="AlphaFoldDB" id="A0A7C8N3F9"/>
<comment type="subcellular location">
    <subcellularLocation>
        <location evidence="1">Nucleus</location>
    </subcellularLocation>
</comment>
<keyword evidence="3" id="KW-0698">rRNA processing</keyword>
<dbReference type="PANTHER" id="PTHR21321:SF4">
    <property type="entry name" value="EXOSOME COMPLEX COMPONENT RRP4"/>
    <property type="match status" value="1"/>
</dbReference>
<dbReference type="GO" id="GO:0003723">
    <property type="term" value="F:RNA binding"/>
    <property type="evidence" value="ECO:0007669"/>
    <property type="project" value="UniProtKB-KW"/>
</dbReference>
<evidence type="ECO:0000259" key="9">
    <source>
        <dbReference type="Pfam" id="PF21266"/>
    </source>
</evidence>
<feature type="compositionally biased region" description="Acidic residues" evidence="7">
    <location>
        <begin position="24"/>
        <end position="36"/>
    </location>
</feature>
<keyword evidence="6" id="KW-0539">Nucleus</keyword>
<comment type="similarity">
    <text evidence="2">Belongs to the RRP4 family.</text>
</comment>
<dbReference type="Gene3D" id="2.40.50.140">
    <property type="entry name" value="Nucleic acid-binding proteins"/>
    <property type="match status" value="1"/>
</dbReference>
<evidence type="ECO:0000256" key="2">
    <source>
        <dbReference type="ARBA" id="ARBA00009155"/>
    </source>
</evidence>
<dbReference type="GO" id="GO:0000177">
    <property type="term" value="C:cytoplasmic exosome (RNase complex)"/>
    <property type="evidence" value="ECO:0007669"/>
    <property type="project" value="TreeGrafter"/>
</dbReference>
<dbReference type="Pfam" id="PF14382">
    <property type="entry name" value="ECR1_N"/>
    <property type="match status" value="1"/>
</dbReference>
<evidence type="ECO:0000256" key="6">
    <source>
        <dbReference type="ARBA" id="ARBA00023242"/>
    </source>
</evidence>
<evidence type="ECO:0000259" key="8">
    <source>
        <dbReference type="Pfam" id="PF14382"/>
    </source>
</evidence>
<reference evidence="10 11" key="1">
    <citation type="submission" date="2019-12" db="EMBL/GenBank/DDBJ databases">
        <title>Draft genome sequence of the ascomycete Xylaria multiplex DSM 110363.</title>
        <authorList>
            <person name="Buettner E."/>
            <person name="Kellner H."/>
        </authorList>
    </citation>
    <scope>NUCLEOTIDE SEQUENCE [LARGE SCALE GENOMIC DNA]</scope>
    <source>
        <strain evidence="10 11">DSM 110363</strain>
    </source>
</reference>
<keyword evidence="4" id="KW-0271">Exosome</keyword>
<dbReference type="InterPro" id="IPR036612">
    <property type="entry name" value="KH_dom_type_1_sf"/>
</dbReference>
<dbReference type="InterPro" id="IPR025721">
    <property type="entry name" value="Exosome_cplx_N_dom"/>
</dbReference>
<dbReference type="Pfam" id="PF21266">
    <property type="entry name" value="S1_RRP4"/>
    <property type="match status" value="1"/>
</dbReference>
<dbReference type="GO" id="GO:0071034">
    <property type="term" value="P:CUT catabolic process"/>
    <property type="evidence" value="ECO:0007669"/>
    <property type="project" value="TreeGrafter"/>
</dbReference>
<accession>A0A7C8N3F9</accession>
<keyword evidence="5" id="KW-0694">RNA-binding</keyword>
<dbReference type="GO" id="GO:0071028">
    <property type="term" value="P:nuclear mRNA surveillance"/>
    <property type="evidence" value="ECO:0007669"/>
    <property type="project" value="UniProtKB-ARBA"/>
</dbReference>
<name>A0A7C8N3F9_9PEZI</name>
<evidence type="ECO:0000256" key="1">
    <source>
        <dbReference type="ARBA" id="ARBA00004123"/>
    </source>
</evidence>
<feature type="region of interest" description="Disordered" evidence="7">
    <location>
        <begin position="1"/>
        <end position="53"/>
    </location>
</feature>
<dbReference type="PANTHER" id="PTHR21321">
    <property type="entry name" value="PNAS-3 RELATED"/>
    <property type="match status" value="1"/>
</dbReference>
<dbReference type="EMBL" id="WUBL01000108">
    <property type="protein sequence ID" value="KAF2965677.1"/>
    <property type="molecule type" value="Genomic_DNA"/>
</dbReference>
<sequence length="356" mass="38244">MPITILQPAPPPGYNPYHIPDVASDSDSEGGVDIEGDVSMGRPSKRFRRSDDDAIVTPGEIITEDPQWMRGHGTYTTLEPPAIVSSVAGTLAKTNKLLSVRPLRARYTPEIGDLLVGRIVEVQSRRWRVDVGAALLAQLPLSAINLPGGIQRRRTETDELQIRTFFSEGELLVAEVQQLYGDGGAVLHTRSLKYGKLRNGLFMAVSGTGGGGGVVRARRQAFAMDINVGGGAADDAEKIDVILGVNGYIWISKHIEGEGPAAETSGPAITRVEESVGLNVYSSQNDEIPVATMREIARVRGVIEALVEHGLRVDEDMVVRGYQEAVELARGDGDGEETLYLGGERGQRLAAALVGR</sequence>
<dbReference type="GO" id="GO:0071035">
    <property type="term" value="P:nuclear polyadenylation-dependent rRNA catabolic process"/>
    <property type="evidence" value="ECO:0007669"/>
    <property type="project" value="TreeGrafter"/>
</dbReference>
<evidence type="ECO:0000256" key="5">
    <source>
        <dbReference type="ARBA" id="ARBA00022884"/>
    </source>
</evidence>
<dbReference type="GO" id="GO:0000176">
    <property type="term" value="C:nuclear exosome (RNase complex)"/>
    <property type="evidence" value="ECO:0007669"/>
    <property type="project" value="UniProtKB-ARBA"/>
</dbReference>
<feature type="domain" description="Exosome complex component N-terminal" evidence="8">
    <location>
        <begin position="55"/>
        <end position="92"/>
    </location>
</feature>
<dbReference type="GO" id="GO:0000467">
    <property type="term" value="P:exonucleolytic trimming to generate mature 3'-end of 5.8S rRNA from tricistronic rRNA transcript (SSU-rRNA, 5.8S rRNA, LSU-rRNA)"/>
    <property type="evidence" value="ECO:0007669"/>
    <property type="project" value="TreeGrafter"/>
</dbReference>
<comment type="caution">
    <text evidence="10">The sequence shown here is derived from an EMBL/GenBank/DDBJ whole genome shotgun (WGS) entry which is preliminary data.</text>
</comment>
<dbReference type="SUPFAM" id="SSF110324">
    <property type="entry name" value="Ribosomal L27 protein-like"/>
    <property type="match status" value="1"/>
</dbReference>
<proteinExistence type="inferred from homology"/>
<dbReference type="GO" id="GO:0071051">
    <property type="term" value="P:poly(A)-dependent snoRNA 3'-end processing"/>
    <property type="evidence" value="ECO:0007669"/>
    <property type="project" value="TreeGrafter"/>
</dbReference>
<dbReference type="Gene3D" id="2.40.50.100">
    <property type="match status" value="1"/>
</dbReference>
<dbReference type="InParanoid" id="A0A7C8N3F9"/>
<evidence type="ECO:0000256" key="7">
    <source>
        <dbReference type="SAM" id="MobiDB-lite"/>
    </source>
</evidence>
<dbReference type="FunCoup" id="A0A7C8N3F9">
    <property type="interactions" value="991"/>
</dbReference>
<dbReference type="OrthoDB" id="1650at2759"/>
<organism evidence="10 11">
    <name type="scientific">Xylaria multiplex</name>
    <dbReference type="NCBI Taxonomy" id="323545"/>
    <lineage>
        <taxon>Eukaryota</taxon>
        <taxon>Fungi</taxon>
        <taxon>Dikarya</taxon>
        <taxon>Ascomycota</taxon>
        <taxon>Pezizomycotina</taxon>
        <taxon>Sordariomycetes</taxon>
        <taxon>Xylariomycetidae</taxon>
        <taxon>Xylariales</taxon>
        <taxon>Xylariaceae</taxon>
        <taxon>Xylaria</taxon>
    </lineage>
</organism>
<dbReference type="Proteomes" id="UP000481858">
    <property type="component" value="Unassembled WGS sequence"/>
</dbReference>
<protein>
    <submittedName>
        <fullName evidence="10">Uncharacterized protein</fullName>
    </submittedName>
</protein>
<feature type="domain" description="RRP4 S1" evidence="9">
    <location>
        <begin position="106"/>
        <end position="178"/>
    </location>
</feature>
<dbReference type="InterPro" id="IPR026699">
    <property type="entry name" value="Exosome_RNA_bind1/RRP40/RRP4"/>
</dbReference>
<dbReference type="InterPro" id="IPR048565">
    <property type="entry name" value="S1_RRP4"/>
</dbReference>
<dbReference type="GO" id="GO:0034475">
    <property type="term" value="P:U4 snRNA 3'-end processing"/>
    <property type="evidence" value="ECO:0007669"/>
    <property type="project" value="TreeGrafter"/>
</dbReference>
<dbReference type="CDD" id="cd05789">
    <property type="entry name" value="S1_Rrp4"/>
    <property type="match status" value="1"/>
</dbReference>
<gene>
    <name evidence="10" type="ORF">GQX73_g7883</name>
</gene>
<dbReference type="SUPFAM" id="SSF54791">
    <property type="entry name" value="Eukaryotic type KH-domain (KH-domain type I)"/>
    <property type="match status" value="1"/>
</dbReference>
<evidence type="ECO:0000313" key="11">
    <source>
        <dbReference type="Proteomes" id="UP000481858"/>
    </source>
</evidence>
<evidence type="ECO:0000256" key="4">
    <source>
        <dbReference type="ARBA" id="ARBA00022835"/>
    </source>
</evidence>
<dbReference type="SUPFAM" id="SSF50249">
    <property type="entry name" value="Nucleic acid-binding proteins"/>
    <property type="match status" value="1"/>
</dbReference>
<evidence type="ECO:0000256" key="3">
    <source>
        <dbReference type="ARBA" id="ARBA00022552"/>
    </source>
</evidence>
<dbReference type="InterPro" id="IPR012340">
    <property type="entry name" value="NA-bd_OB-fold"/>
</dbReference>
<evidence type="ECO:0000313" key="10">
    <source>
        <dbReference type="EMBL" id="KAF2965677.1"/>
    </source>
</evidence>
<dbReference type="FunFam" id="2.40.50.140:FF:000038">
    <property type="entry name" value="Exosome complex component RRP4"/>
    <property type="match status" value="1"/>
</dbReference>